<feature type="region of interest" description="Disordered" evidence="1">
    <location>
        <begin position="1"/>
        <end position="24"/>
    </location>
</feature>
<name>A0A7W6KGT0_9HYPH</name>
<keyword evidence="3" id="KW-1185">Reference proteome</keyword>
<dbReference type="Proteomes" id="UP000530571">
    <property type="component" value="Unassembled WGS sequence"/>
</dbReference>
<proteinExistence type="predicted"/>
<dbReference type="AlphaFoldDB" id="A0A7W6KGT0"/>
<evidence type="ECO:0000313" key="3">
    <source>
        <dbReference type="Proteomes" id="UP000530571"/>
    </source>
</evidence>
<dbReference type="EMBL" id="JACIDZ010000001">
    <property type="protein sequence ID" value="MBB4120765.1"/>
    <property type="molecule type" value="Genomic_DNA"/>
</dbReference>
<feature type="compositionally biased region" description="Polar residues" evidence="1">
    <location>
        <begin position="1"/>
        <end position="16"/>
    </location>
</feature>
<organism evidence="2 3">
    <name type="scientific">Martelella radicis</name>
    <dbReference type="NCBI Taxonomy" id="1397476"/>
    <lineage>
        <taxon>Bacteria</taxon>
        <taxon>Pseudomonadati</taxon>
        <taxon>Pseudomonadota</taxon>
        <taxon>Alphaproteobacteria</taxon>
        <taxon>Hyphomicrobiales</taxon>
        <taxon>Aurantimonadaceae</taxon>
        <taxon>Martelella</taxon>
    </lineage>
</organism>
<accession>A0A7W6KGT0</accession>
<evidence type="ECO:0000256" key="1">
    <source>
        <dbReference type="SAM" id="MobiDB-lite"/>
    </source>
</evidence>
<evidence type="ECO:0000313" key="2">
    <source>
        <dbReference type="EMBL" id="MBB4120765.1"/>
    </source>
</evidence>
<dbReference type="RefSeq" id="WP_183482499.1">
    <property type="nucleotide sequence ID" value="NZ_JACIDZ010000001.1"/>
</dbReference>
<reference evidence="2 3" key="1">
    <citation type="submission" date="2020-08" db="EMBL/GenBank/DDBJ databases">
        <title>Genomic Encyclopedia of Type Strains, Phase IV (KMG-IV): sequencing the most valuable type-strain genomes for metagenomic binning, comparative biology and taxonomic classification.</title>
        <authorList>
            <person name="Goeker M."/>
        </authorList>
    </citation>
    <scope>NUCLEOTIDE SEQUENCE [LARGE SCALE GENOMIC DNA]</scope>
    <source>
        <strain evidence="2 3">DSM 28101</strain>
    </source>
</reference>
<sequence>MSAQIASLSHSASPRHSITDRRSARERLESYRALVTSAAPLADVMADTEGMHLEVSGPDEPEIICSLPPSCPSDNRELIRRHIDIPADLIGMLDAAARRDAERRREIERLRQALETKGGKLTKDYAAECAMKCADTAFRQFLIERHDLPHAATEQTAATRVRSVLAIDSRAALNSDPDAASRWRGIVQDFEMWSRGK</sequence>
<protein>
    <submittedName>
        <fullName evidence="2">Uncharacterized protein</fullName>
    </submittedName>
</protein>
<comment type="caution">
    <text evidence="2">The sequence shown here is derived from an EMBL/GenBank/DDBJ whole genome shotgun (WGS) entry which is preliminary data.</text>
</comment>
<gene>
    <name evidence="2" type="ORF">GGR30_000660</name>
</gene>